<dbReference type="CDD" id="cd00067">
    <property type="entry name" value="GAL4"/>
    <property type="match status" value="1"/>
</dbReference>
<evidence type="ECO:0000313" key="2">
    <source>
        <dbReference type="EMBL" id="KAG1894021.1"/>
    </source>
</evidence>
<evidence type="ECO:0000313" key="3">
    <source>
        <dbReference type="Proteomes" id="UP001195769"/>
    </source>
</evidence>
<dbReference type="InterPro" id="IPR001138">
    <property type="entry name" value="Zn2Cys6_DnaBD"/>
</dbReference>
<dbReference type="Pfam" id="PF00172">
    <property type="entry name" value="Zn_clus"/>
    <property type="match status" value="1"/>
</dbReference>
<dbReference type="Proteomes" id="UP001195769">
    <property type="component" value="Unassembled WGS sequence"/>
</dbReference>
<proteinExistence type="predicted"/>
<organism evidence="2 3">
    <name type="scientific">Suillus fuscotomentosus</name>
    <dbReference type="NCBI Taxonomy" id="1912939"/>
    <lineage>
        <taxon>Eukaryota</taxon>
        <taxon>Fungi</taxon>
        <taxon>Dikarya</taxon>
        <taxon>Basidiomycota</taxon>
        <taxon>Agaricomycotina</taxon>
        <taxon>Agaricomycetes</taxon>
        <taxon>Agaricomycetidae</taxon>
        <taxon>Boletales</taxon>
        <taxon>Suillineae</taxon>
        <taxon>Suillaceae</taxon>
        <taxon>Suillus</taxon>
    </lineage>
</organism>
<dbReference type="Gene3D" id="4.10.240.10">
    <property type="entry name" value="Zn(2)-C6 fungal-type DNA-binding domain"/>
    <property type="match status" value="1"/>
</dbReference>
<dbReference type="AlphaFoldDB" id="A0AAD4DU80"/>
<dbReference type="SMART" id="SM00066">
    <property type="entry name" value="GAL4"/>
    <property type="match status" value="1"/>
</dbReference>
<dbReference type="SUPFAM" id="SSF57701">
    <property type="entry name" value="Zn2/Cys6 DNA-binding domain"/>
    <property type="match status" value="1"/>
</dbReference>
<dbReference type="RefSeq" id="XP_041219597.1">
    <property type="nucleotide sequence ID" value="XM_041375883.1"/>
</dbReference>
<dbReference type="PROSITE" id="PS50048">
    <property type="entry name" value="ZN2_CY6_FUNGAL_2"/>
    <property type="match status" value="1"/>
</dbReference>
<comment type="caution">
    <text evidence="2">The sequence shown here is derived from an EMBL/GenBank/DDBJ whole genome shotgun (WGS) entry which is preliminary data.</text>
</comment>
<dbReference type="GeneID" id="64670181"/>
<reference evidence="2" key="1">
    <citation type="journal article" date="2020" name="New Phytol.">
        <title>Comparative genomics reveals dynamic genome evolution in host specialist ectomycorrhizal fungi.</title>
        <authorList>
            <person name="Lofgren L.A."/>
            <person name="Nguyen N.H."/>
            <person name="Vilgalys R."/>
            <person name="Ruytinx J."/>
            <person name="Liao H.L."/>
            <person name="Branco S."/>
            <person name="Kuo A."/>
            <person name="LaButti K."/>
            <person name="Lipzen A."/>
            <person name="Andreopoulos W."/>
            <person name="Pangilinan J."/>
            <person name="Riley R."/>
            <person name="Hundley H."/>
            <person name="Na H."/>
            <person name="Barry K."/>
            <person name="Grigoriev I.V."/>
            <person name="Stajich J.E."/>
            <person name="Kennedy P.G."/>
        </authorList>
    </citation>
    <scope>NUCLEOTIDE SEQUENCE</scope>
    <source>
        <strain evidence="2">FC203</strain>
    </source>
</reference>
<dbReference type="GO" id="GO:0000981">
    <property type="term" value="F:DNA-binding transcription factor activity, RNA polymerase II-specific"/>
    <property type="evidence" value="ECO:0007669"/>
    <property type="project" value="InterPro"/>
</dbReference>
<dbReference type="EMBL" id="JABBWK010000086">
    <property type="protein sequence ID" value="KAG1894021.1"/>
    <property type="molecule type" value="Genomic_DNA"/>
</dbReference>
<accession>A0AAD4DU80</accession>
<feature type="domain" description="Zn(2)-C6 fungal-type" evidence="1">
    <location>
        <begin position="17"/>
        <end position="48"/>
    </location>
</feature>
<dbReference type="GO" id="GO:0008270">
    <property type="term" value="F:zinc ion binding"/>
    <property type="evidence" value="ECO:0007669"/>
    <property type="project" value="InterPro"/>
</dbReference>
<dbReference type="InterPro" id="IPR036864">
    <property type="entry name" value="Zn2-C6_fun-type_DNA-bd_sf"/>
</dbReference>
<name>A0AAD4DU80_9AGAM</name>
<keyword evidence="3" id="KW-1185">Reference proteome</keyword>
<sequence length="117" mass="13659">MDDDMTVPRVPRRTAMACQFCRGCRKLKCDGSRPSCGNCNRRGYPCVYTPVYDILSHSRQNSFNHSFQRFGTAKIATLLYTSRRMRLFASCNSRFRGYNFLRRGTFFRPIPLLQIVQ</sequence>
<evidence type="ECO:0000259" key="1">
    <source>
        <dbReference type="PROSITE" id="PS50048"/>
    </source>
</evidence>
<protein>
    <recommendedName>
        <fullName evidence="1">Zn(2)-C6 fungal-type domain-containing protein</fullName>
    </recommendedName>
</protein>
<gene>
    <name evidence="2" type="ORF">F5891DRAFT_962183</name>
</gene>